<protein>
    <submittedName>
        <fullName evidence="5">Helix-turn-helix domain-containing protein</fullName>
    </submittedName>
</protein>
<dbReference type="HOGENOM" id="CLU_049704_0_1_5"/>
<evidence type="ECO:0000313" key="5">
    <source>
        <dbReference type="EMBL" id="EEQ92948.1"/>
    </source>
</evidence>
<accession>C4WLC6</accession>
<keyword evidence="3" id="KW-0804">Transcription</keyword>
<proteinExistence type="predicted"/>
<dbReference type="PRINTS" id="PR00032">
    <property type="entry name" value="HTHARAC"/>
</dbReference>
<dbReference type="EMBL" id="ACQA01000002">
    <property type="protein sequence ID" value="EEQ92948.1"/>
    <property type="molecule type" value="Genomic_DNA"/>
</dbReference>
<keyword evidence="1" id="KW-0805">Transcription regulation</keyword>
<sequence length="370" mass="40877">MDRRTGRQMSVKKNGCEAKSGQDVIISTDFVEERLRNDFWREASRPFYETTPIPGSKSGRLEGAIRSREIAGFTLASVTFNSQRYNRDRRIIAWSGLDQFLVAVVKGGEILGDAANNSLTARSGDICILDLTQVLQSDVTAGGTLSTLIPRGILAKATGHANLHGVVLQAHLPMTQLITAYLEGLNGLSEHLSNDEIVAVQESLVTILAAALQGLRATGIEELRPLSIALRQRVLDYVDRNLNNPELSLDLIIRRFNVSRAHLYRAFAEDGGIAGVIRDRRLDAAFLEITQTDMIPRSIAKIAFEHGFSSASHFSRSFRERFGLMPGEARRERLSEPLVPELRAHLLRFGSGVERACRMRPLGNKSETSG</sequence>
<gene>
    <name evidence="5" type="ORF">OINT_2000071</name>
</gene>
<comment type="caution">
    <text evidence="5">The sequence shown here is derived from an EMBL/GenBank/DDBJ whole genome shotgun (WGS) entry which is preliminary data.</text>
</comment>
<keyword evidence="2" id="KW-0238">DNA-binding</keyword>
<dbReference type="InterPro" id="IPR009057">
    <property type="entry name" value="Homeodomain-like_sf"/>
</dbReference>
<dbReference type="InterPro" id="IPR018060">
    <property type="entry name" value="HTH_AraC"/>
</dbReference>
<dbReference type="Pfam" id="PF12833">
    <property type="entry name" value="HTH_18"/>
    <property type="match status" value="1"/>
</dbReference>
<dbReference type="PANTHER" id="PTHR46796">
    <property type="entry name" value="HTH-TYPE TRANSCRIPTIONAL ACTIVATOR RHAS-RELATED"/>
    <property type="match status" value="1"/>
</dbReference>
<evidence type="ECO:0000256" key="3">
    <source>
        <dbReference type="ARBA" id="ARBA00023163"/>
    </source>
</evidence>
<dbReference type="PROSITE" id="PS01124">
    <property type="entry name" value="HTH_ARAC_FAMILY_2"/>
    <property type="match status" value="1"/>
</dbReference>
<dbReference type="InterPro" id="IPR050204">
    <property type="entry name" value="AraC_XylS_family_regulators"/>
</dbReference>
<dbReference type="SUPFAM" id="SSF46689">
    <property type="entry name" value="Homeodomain-like"/>
    <property type="match status" value="1"/>
</dbReference>
<dbReference type="InterPro" id="IPR020449">
    <property type="entry name" value="Tscrpt_reg_AraC-type_HTH"/>
</dbReference>
<name>C4WLC6_9HYPH</name>
<evidence type="ECO:0000256" key="1">
    <source>
        <dbReference type="ARBA" id="ARBA00023015"/>
    </source>
</evidence>
<dbReference type="PANTHER" id="PTHR46796:SF6">
    <property type="entry name" value="ARAC SUBFAMILY"/>
    <property type="match status" value="1"/>
</dbReference>
<evidence type="ECO:0000259" key="4">
    <source>
        <dbReference type="PROSITE" id="PS01124"/>
    </source>
</evidence>
<dbReference type="SMART" id="SM00342">
    <property type="entry name" value="HTH_ARAC"/>
    <property type="match status" value="1"/>
</dbReference>
<feature type="domain" description="HTH araC/xylS-type" evidence="4">
    <location>
        <begin position="232"/>
        <end position="332"/>
    </location>
</feature>
<evidence type="ECO:0000313" key="6">
    <source>
        <dbReference type="Proteomes" id="UP000004386"/>
    </source>
</evidence>
<organism evidence="5 6">
    <name type="scientific">Brucella intermedia LMG 3301</name>
    <dbReference type="NCBI Taxonomy" id="641118"/>
    <lineage>
        <taxon>Bacteria</taxon>
        <taxon>Pseudomonadati</taxon>
        <taxon>Pseudomonadota</taxon>
        <taxon>Alphaproteobacteria</taxon>
        <taxon>Hyphomicrobiales</taxon>
        <taxon>Brucellaceae</taxon>
        <taxon>Brucella/Ochrobactrum group</taxon>
        <taxon>Brucella</taxon>
    </lineage>
</organism>
<dbReference type="GO" id="GO:0043565">
    <property type="term" value="F:sequence-specific DNA binding"/>
    <property type="evidence" value="ECO:0007669"/>
    <property type="project" value="InterPro"/>
</dbReference>
<dbReference type="GO" id="GO:0003700">
    <property type="term" value="F:DNA-binding transcription factor activity"/>
    <property type="evidence" value="ECO:0007669"/>
    <property type="project" value="InterPro"/>
</dbReference>
<dbReference type="Gene3D" id="1.10.10.60">
    <property type="entry name" value="Homeodomain-like"/>
    <property type="match status" value="1"/>
</dbReference>
<reference evidence="5 6" key="1">
    <citation type="submission" date="2009-05" db="EMBL/GenBank/DDBJ databases">
        <authorList>
            <person name="Setubal J.C."/>
            <person name="Boyle S."/>
            <person name="Crasta O.R."/>
            <person name="Gillespie J.J."/>
            <person name="Kenyon R.W."/>
            <person name="Lu J."/>
            <person name="Mane S."/>
            <person name="Nagrani S."/>
            <person name="Shallom J.M."/>
            <person name="Shallom S."/>
            <person name="Shukla M."/>
            <person name="Snyder E.E."/>
            <person name="Sobral B.W."/>
            <person name="Wattam A.R."/>
            <person name="Will R."/>
            <person name="Williams K."/>
            <person name="Yoo H."/>
            <person name="Munk C."/>
            <person name="Tapia R."/>
            <person name="Green L."/>
            <person name="Rogers Y."/>
            <person name="Detter J.C."/>
            <person name="Bruce D."/>
            <person name="Brettin T.S."/>
            <person name="Tsolis R."/>
        </authorList>
    </citation>
    <scope>NUCLEOTIDE SEQUENCE [LARGE SCALE GENOMIC DNA]</scope>
    <source>
        <strain evidence="5 6">LMG 3301</strain>
    </source>
</reference>
<evidence type="ECO:0000256" key="2">
    <source>
        <dbReference type="ARBA" id="ARBA00023125"/>
    </source>
</evidence>
<dbReference type="AlphaFoldDB" id="C4WLC6"/>
<dbReference type="Proteomes" id="UP000004386">
    <property type="component" value="Unassembled WGS sequence"/>
</dbReference>